<proteinExistence type="predicted"/>
<keyword evidence="2" id="KW-1185">Reference proteome</keyword>
<dbReference type="RefSeq" id="YP_009203063.1">
    <property type="nucleotide sequence ID" value="NC_028849.1"/>
</dbReference>
<evidence type="ECO:0000313" key="2">
    <source>
        <dbReference type="Proteomes" id="UP000207763"/>
    </source>
</evidence>
<dbReference type="EMBL" id="KR080193">
    <property type="protein sequence ID" value="AKF14169.1"/>
    <property type="molecule type" value="Genomic_DNA"/>
</dbReference>
<reference evidence="1 2" key="1">
    <citation type="journal article" date="2015" name="Genome Announc.">
        <title>Genome Sequences of Mycobacteriophages Luchador and Nerujay.</title>
        <authorList>
            <person name="Pope W.H."/>
            <person name="Ahmed T."/>
            <person name="Drobitch M.K."/>
            <person name="Early D.R."/>
            <person name="Eljamri S."/>
            <person name="Kasturiarachi N.S."/>
            <person name="Klonicki E.F."/>
            <person name="Manjooran D.T."/>
            <person name="Ni Chochlain A.N."/>
            <person name="Puglionesi A.O."/>
            <person name="Rajakumar V."/>
            <person name="Shindle K.A."/>
            <person name="Tran M.T."/>
            <person name="Brown B.R."/>
            <person name="Churilla B.M."/>
            <person name="Cohen K.L."/>
            <person name="Wilkes K.E."/>
            <person name="Grubb S.R."/>
            <person name="Warner M.H."/>
            <person name="Bowman C.A."/>
            <person name="Russell D.A."/>
            <person name="Hatfull G.F."/>
        </authorList>
    </citation>
    <scope>NUCLEOTIDE SEQUENCE [LARGE SCALE GENOMIC DNA]</scope>
</reference>
<dbReference type="GeneID" id="26630053"/>
<sequence length="112" mass="12457">MVKEARLMITFDQARAIVASNRASAYPAEADFQVATWGWENSQFYQVIAGSYAEVYGRRNAADEEFIYAEDGPFITVSKSTGEYIETWGLDEEGLPPMLDGAMPIGEPPPRQ</sequence>
<dbReference type="OrthoDB" id="24586at10239"/>
<dbReference type="Proteomes" id="UP000207763">
    <property type="component" value="Segment"/>
</dbReference>
<name>A0A0F6WDU3_9CAUD</name>
<evidence type="ECO:0000313" key="1">
    <source>
        <dbReference type="EMBL" id="AKF14169.1"/>
    </source>
</evidence>
<protein>
    <submittedName>
        <fullName evidence="1">Uncharacterized protein</fullName>
    </submittedName>
</protein>
<accession>A0A0F6WDU3</accession>
<gene>
    <name evidence="1" type="primary">3</name>
    <name evidence="1" type="ORF">SEA_LUCHADOR_3</name>
</gene>
<organism evidence="1 2">
    <name type="scientific">Mycobacterium phage Luchador</name>
    <dbReference type="NCBI Taxonomy" id="1647300"/>
    <lineage>
        <taxon>Viruses</taxon>
        <taxon>Duplodnaviria</taxon>
        <taxon>Heunggongvirae</taxon>
        <taxon>Uroviricota</taxon>
        <taxon>Caudoviricetes</taxon>
        <taxon>Luchadorvirus</taxon>
        <taxon>Luchadorvirus luchador</taxon>
        <taxon>Lucadorvirus luchador</taxon>
    </lineage>
</organism>
<dbReference type="KEGG" id="vg:26630053"/>